<evidence type="ECO:0008006" key="11">
    <source>
        <dbReference type="Google" id="ProtNLM"/>
    </source>
</evidence>
<dbReference type="InterPro" id="IPR018484">
    <property type="entry name" value="FGGY_N"/>
</dbReference>
<evidence type="ECO:0000256" key="7">
    <source>
        <dbReference type="ARBA" id="ARBA00023308"/>
    </source>
</evidence>
<keyword evidence="7" id="KW-0684">Rhamnose metabolism</keyword>
<evidence type="ECO:0000259" key="9">
    <source>
        <dbReference type="Pfam" id="PF02782"/>
    </source>
</evidence>
<evidence type="ECO:0000256" key="2">
    <source>
        <dbReference type="ARBA" id="ARBA00022679"/>
    </source>
</evidence>
<dbReference type="GO" id="GO:0008993">
    <property type="term" value="F:rhamnulokinase activity"/>
    <property type="evidence" value="ECO:0007669"/>
    <property type="project" value="InterPro"/>
</dbReference>
<dbReference type="PANTHER" id="PTHR10196">
    <property type="entry name" value="SUGAR KINASE"/>
    <property type="match status" value="1"/>
</dbReference>
<keyword evidence="5" id="KW-0067">ATP-binding</keyword>
<evidence type="ECO:0000256" key="4">
    <source>
        <dbReference type="ARBA" id="ARBA00022777"/>
    </source>
</evidence>
<accession>X0STE1</accession>
<evidence type="ECO:0000256" key="3">
    <source>
        <dbReference type="ARBA" id="ARBA00022741"/>
    </source>
</evidence>
<dbReference type="AlphaFoldDB" id="X0STE1"/>
<feature type="domain" description="Carbohydrate kinase FGGY N-terminal" evidence="8">
    <location>
        <begin position="5"/>
        <end position="240"/>
    </location>
</feature>
<dbReference type="PANTHER" id="PTHR10196:SF93">
    <property type="entry name" value="L-RHAMNULOKINASE"/>
    <property type="match status" value="1"/>
</dbReference>
<dbReference type="InterPro" id="IPR013449">
    <property type="entry name" value="Rhamnulokinase"/>
</dbReference>
<dbReference type="Gene3D" id="3.30.420.40">
    <property type="match status" value="2"/>
</dbReference>
<evidence type="ECO:0000256" key="6">
    <source>
        <dbReference type="ARBA" id="ARBA00023157"/>
    </source>
</evidence>
<keyword evidence="6" id="KW-1015">Disulfide bond</keyword>
<dbReference type="GO" id="GO:0005829">
    <property type="term" value="C:cytosol"/>
    <property type="evidence" value="ECO:0007669"/>
    <property type="project" value="TreeGrafter"/>
</dbReference>
<evidence type="ECO:0000256" key="1">
    <source>
        <dbReference type="ARBA" id="ARBA00009156"/>
    </source>
</evidence>
<dbReference type="Pfam" id="PF02782">
    <property type="entry name" value="FGGY_C"/>
    <property type="match status" value="1"/>
</dbReference>
<dbReference type="EMBL" id="BARS01000558">
    <property type="protein sequence ID" value="GAF79197.1"/>
    <property type="molecule type" value="Genomic_DNA"/>
</dbReference>
<proteinExistence type="inferred from homology"/>
<evidence type="ECO:0000259" key="8">
    <source>
        <dbReference type="Pfam" id="PF00370"/>
    </source>
</evidence>
<keyword evidence="3" id="KW-0547">Nucleotide-binding</keyword>
<sequence>MQKFIAIDIGAETGRVIVGDVSKMEIIYRFPNDFVRVKGSIFWDILGIFNEIKKGLKKAFKKYPNQIVSIGIDTWGVDYVLLDDDGDLLGNPYHYRDKRTDNITEKVFSIIPKEEIFAETGIQFMQINTIYQLYSFAKNKPKVFGNARYFLTIPDLLNYWLTGIKKNEYSIATTTQLYDPIKKDWSTKILNKLGFKKEIFGEIIIPGTKIGKLLPAIAQEIGVDSEVVVVAPACHDTGSAVAAIPVEDDTNYAYISSGTWSLIGIESPEPIINEMSFKYNFTNEGSADGGFRFLKNVTGFWIIQECKKFWGEKVKSYSYDELTEMALKYGPANFRIDPDDSRFLKPGLINDNMPDRIKDYCQETGQKVPETPAEIVRGVIESLADKYTETIKMIEEITDRTINEIYIIGGGCRNGLLC</sequence>
<dbReference type="GO" id="GO:0005524">
    <property type="term" value="F:ATP binding"/>
    <property type="evidence" value="ECO:0007669"/>
    <property type="project" value="UniProtKB-KW"/>
</dbReference>
<evidence type="ECO:0000256" key="5">
    <source>
        <dbReference type="ARBA" id="ARBA00022840"/>
    </source>
</evidence>
<evidence type="ECO:0000313" key="10">
    <source>
        <dbReference type="EMBL" id="GAF79197.1"/>
    </source>
</evidence>
<feature type="domain" description="Carbohydrate kinase FGGY C-terminal" evidence="9">
    <location>
        <begin position="253"/>
        <end position="418"/>
    </location>
</feature>
<dbReference type="InterPro" id="IPR018485">
    <property type="entry name" value="FGGY_C"/>
</dbReference>
<dbReference type="GO" id="GO:0004370">
    <property type="term" value="F:glycerol kinase activity"/>
    <property type="evidence" value="ECO:0007669"/>
    <property type="project" value="TreeGrafter"/>
</dbReference>
<dbReference type="GO" id="GO:0006071">
    <property type="term" value="P:glycerol metabolic process"/>
    <property type="evidence" value="ECO:0007669"/>
    <property type="project" value="TreeGrafter"/>
</dbReference>
<dbReference type="InterPro" id="IPR043129">
    <property type="entry name" value="ATPase_NBD"/>
</dbReference>
<comment type="caution">
    <text evidence="10">The sequence shown here is derived from an EMBL/GenBank/DDBJ whole genome shotgun (WGS) entry which is preliminary data.</text>
</comment>
<name>X0STE1_9ZZZZ</name>
<dbReference type="CDD" id="cd07771">
    <property type="entry name" value="ASKHA_NBD_FGGY_RhaB-like"/>
    <property type="match status" value="1"/>
</dbReference>
<reference evidence="10" key="1">
    <citation type="journal article" date="2014" name="Front. Microbiol.">
        <title>High frequency of phylogenetically diverse reductive dehalogenase-homologous genes in deep subseafloor sedimentary metagenomes.</title>
        <authorList>
            <person name="Kawai M."/>
            <person name="Futagami T."/>
            <person name="Toyoda A."/>
            <person name="Takaki Y."/>
            <person name="Nishi S."/>
            <person name="Hori S."/>
            <person name="Arai W."/>
            <person name="Tsubouchi T."/>
            <person name="Morono Y."/>
            <person name="Uchiyama I."/>
            <person name="Ito T."/>
            <person name="Fujiyama A."/>
            <person name="Inagaki F."/>
            <person name="Takami H."/>
        </authorList>
    </citation>
    <scope>NUCLEOTIDE SEQUENCE</scope>
    <source>
        <strain evidence="10">Expedition CK06-06</strain>
    </source>
</reference>
<dbReference type="SUPFAM" id="SSF53067">
    <property type="entry name" value="Actin-like ATPase domain"/>
    <property type="match status" value="2"/>
</dbReference>
<gene>
    <name evidence="10" type="ORF">S01H1_01320</name>
</gene>
<keyword evidence="4" id="KW-0418">Kinase</keyword>
<dbReference type="GO" id="GO:0019301">
    <property type="term" value="P:rhamnose catabolic process"/>
    <property type="evidence" value="ECO:0007669"/>
    <property type="project" value="InterPro"/>
</dbReference>
<keyword evidence="2" id="KW-0808">Transferase</keyword>
<organism evidence="10">
    <name type="scientific">marine sediment metagenome</name>
    <dbReference type="NCBI Taxonomy" id="412755"/>
    <lineage>
        <taxon>unclassified sequences</taxon>
        <taxon>metagenomes</taxon>
        <taxon>ecological metagenomes</taxon>
    </lineage>
</organism>
<feature type="non-terminal residue" evidence="10">
    <location>
        <position position="418"/>
    </location>
</feature>
<comment type="similarity">
    <text evidence="1">Belongs to the FGGY kinase family.</text>
</comment>
<protein>
    <recommendedName>
        <fullName evidence="11">Carbohydrate kinase FGGY N-terminal domain-containing protein</fullName>
    </recommendedName>
</protein>
<dbReference type="Pfam" id="PF00370">
    <property type="entry name" value="FGGY_N"/>
    <property type="match status" value="1"/>
</dbReference>